<dbReference type="SUPFAM" id="SSF74653">
    <property type="entry name" value="TolA/TonB C-terminal domain"/>
    <property type="match status" value="1"/>
</dbReference>
<dbReference type="Gene3D" id="3.30.2420.10">
    <property type="entry name" value="TonB"/>
    <property type="match status" value="1"/>
</dbReference>
<keyword evidence="5" id="KW-1003">Cell membrane</keyword>
<dbReference type="GO" id="GO:0015031">
    <property type="term" value="P:protein transport"/>
    <property type="evidence" value="ECO:0007669"/>
    <property type="project" value="UniProtKB-UniRule"/>
</dbReference>
<dbReference type="GO" id="GO:0031992">
    <property type="term" value="F:energy transducer activity"/>
    <property type="evidence" value="ECO:0007669"/>
    <property type="project" value="InterPro"/>
</dbReference>
<feature type="chain" id="PRO_5035732292" description="Protein TonB" evidence="6">
    <location>
        <begin position="22"/>
        <end position="122"/>
    </location>
</feature>
<comment type="function">
    <text evidence="5">Interacts with outer membrane receptor proteins that carry out high-affinity binding and energy dependent uptake into the periplasmic space of specific substrates. It could act to transduce energy from the cytoplasmic membrane to specific energy-requiring processes in the outer membrane, resulting in the release into the periplasm of ligands bound by these outer membrane proteins.</text>
</comment>
<evidence type="ECO:0000256" key="1">
    <source>
        <dbReference type="ARBA" id="ARBA00004167"/>
    </source>
</evidence>
<sequence length="122" mass="13528">MRDRFILILALLASGSASALAEPPTTDLLYRTTPEKLKPQEFPAKLSGPNPFYPERAQERRIEGSATFRVTTGADGRVVKAELIGEEPWGYAFGENAQKAIDQWTFGGGAKTFTYKVMFKLK</sequence>
<gene>
    <name evidence="8" type="ORF">TMPK1_14530</name>
</gene>
<keyword evidence="4" id="KW-0472">Membrane</keyword>
<evidence type="ECO:0000256" key="5">
    <source>
        <dbReference type="RuleBase" id="RU362123"/>
    </source>
</evidence>
<accession>A0A8S8XDA9</accession>
<feature type="signal peptide" evidence="6">
    <location>
        <begin position="1"/>
        <end position="21"/>
    </location>
</feature>
<dbReference type="PROSITE" id="PS52015">
    <property type="entry name" value="TONB_CTD"/>
    <property type="match status" value="1"/>
</dbReference>
<reference evidence="8" key="1">
    <citation type="submission" date="2021-02" db="EMBL/GenBank/DDBJ databases">
        <title>Genome sequence of Rhodospirillales sp. strain TMPK1 isolated from soil.</title>
        <authorList>
            <person name="Nakai R."/>
            <person name="Kusada H."/>
            <person name="Tamaki H."/>
        </authorList>
    </citation>
    <scope>NUCLEOTIDE SEQUENCE</scope>
    <source>
        <strain evidence="8">TMPK1</strain>
    </source>
</reference>
<evidence type="ECO:0000256" key="3">
    <source>
        <dbReference type="ARBA" id="ARBA00022989"/>
    </source>
</evidence>
<dbReference type="GO" id="GO:0030288">
    <property type="term" value="C:outer membrane-bounded periplasmic space"/>
    <property type="evidence" value="ECO:0007669"/>
    <property type="project" value="InterPro"/>
</dbReference>
<keyword evidence="9" id="KW-1185">Reference proteome</keyword>
<keyword evidence="2" id="KW-0812">Transmembrane</keyword>
<dbReference type="PRINTS" id="PR01374">
    <property type="entry name" value="TONBPROTEIN"/>
</dbReference>
<evidence type="ECO:0000256" key="4">
    <source>
        <dbReference type="ARBA" id="ARBA00023136"/>
    </source>
</evidence>
<keyword evidence="5" id="KW-0653">Protein transport</keyword>
<keyword evidence="5" id="KW-0813">Transport</keyword>
<dbReference type="EMBL" id="BOPV01000001">
    <property type="protein sequence ID" value="GIL39216.1"/>
    <property type="molecule type" value="Genomic_DNA"/>
</dbReference>
<dbReference type="RefSeq" id="WP_420242314.1">
    <property type="nucleotide sequence ID" value="NZ_BOPV01000001.1"/>
</dbReference>
<keyword evidence="5" id="KW-0997">Cell inner membrane</keyword>
<dbReference type="GO" id="GO:0015891">
    <property type="term" value="P:siderophore transport"/>
    <property type="evidence" value="ECO:0007669"/>
    <property type="project" value="InterPro"/>
</dbReference>
<dbReference type="GO" id="GO:0055085">
    <property type="term" value="P:transmembrane transport"/>
    <property type="evidence" value="ECO:0007669"/>
    <property type="project" value="InterPro"/>
</dbReference>
<dbReference type="Proteomes" id="UP000681075">
    <property type="component" value="Unassembled WGS sequence"/>
</dbReference>
<dbReference type="GO" id="GO:0005886">
    <property type="term" value="C:plasma membrane"/>
    <property type="evidence" value="ECO:0007669"/>
    <property type="project" value="UniProtKB-SubCell"/>
</dbReference>
<comment type="subcellular location">
    <subcellularLocation>
        <location evidence="5">Cell inner membrane</location>
        <topology evidence="5">Single-pass membrane protein</topology>
        <orientation evidence="5">Periplasmic side</orientation>
    </subcellularLocation>
    <subcellularLocation>
        <location evidence="1">Membrane</location>
        <topology evidence="1">Single-pass membrane protein</topology>
    </subcellularLocation>
</comment>
<evidence type="ECO:0000313" key="9">
    <source>
        <dbReference type="Proteomes" id="UP000681075"/>
    </source>
</evidence>
<dbReference type="Pfam" id="PF03544">
    <property type="entry name" value="TonB_C"/>
    <property type="match status" value="1"/>
</dbReference>
<evidence type="ECO:0000313" key="8">
    <source>
        <dbReference type="EMBL" id="GIL39216.1"/>
    </source>
</evidence>
<evidence type="ECO:0000256" key="6">
    <source>
        <dbReference type="SAM" id="SignalP"/>
    </source>
</evidence>
<name>A0A8S8XDA9_9PROT</name>
<feature type="domain" description="TonB C-terminal" evidence="7">
    <location>
        <begin position="38"/>
        <end position="122"/>
    </location>
</feature>
<keyword evidence="3" id="KW-1133">Transmembrane helix</keyword>
<keyword evidence="5" id="KW-0735">Signal-anchor</keyword>
<comment type="similarity">
    <text evidence="5">Belongs to the TonB family.</text>
</comment>
<evidence type="ECO:0000259" key="7">
    <source>
        <dbReference type="PROSITE" id="PS52015"/>
    </source>
</evidence>
<dbReference type="InterPro" id="IPR037682">
    <property type="entry name" value="TonB_C"/>
</dbReference>
<proteinExistence type="inferred from homology"/>
<keyword evidence="6" id="KW-0732">Signal</keyword>
<dbReference type="InterPro" id="IPR006260">
    <property type="entry name" value="TonB/TolA_C"/>
</dbReference>
<dbReference type="AlphaFoldDB" id="A0A8S8XDA9"/>
<dbReference type="InterPro" id="IPR003538">
    <property type="entry name" value="TonB"/>
</dbReference>
<dbReference type="NCBIfam" id="TIGR01352">
    <property type="entry name" value="tonB_Cterm"/>
    <property type="match status" value="1"/>
</dbReference>
<protein>
    <recommendedName>
        <fullName evidence="5">Protein TonB</fullName>
    </recommendedName>
</protein>
<comment type="caution">
    <text evidence="8">The sequence shown here is derived from an EMBL/GenBank/DDBJ whole genome shotgun (WGS) entry which is preliminary data.</text>
</comment>
<organism evidence="8 9">
    <name type="scientific">Roseiterribacter gracilis</name>
    <dbReference type="NCBI Taxonomy" id="2812848"/>
    <lineage>
        <taxon>Bacteria</taxon>
        <taxon>Pseudomonadati</taxon>
        <taxon>Pseudomonadota</taxon>
        <taxon>Alphaproteobacteria</taxon>
        <taxon>Rhodospirillales</taxon>
        <taxon>Roseiterribacteraceae</taxon>
        <taxon>Roseiterribacter</taxon>
    </lineage>
</organism>
<evidence type="ECO:0000256" key="2">
    <source>
        <dbReference type="ARBA" id="ARBA00022692"/>
    </source>
</evidence>